<protein>
    <recommendedName>
        <fullName evidence="3">Hpt domain-containing protein</fullName>
    </recommendedName>
</protein>
<dbReference type="EMBL" id="CP012661">
    <property type="protein sequence ID" value="AMY71890.1"/>
    <property type="molecule type" value="Genomic_DNA"/>
</dbReference>
<reference evidence="1 2" key="1">
    <citation type="submission" date="2015-09" db="EMBL/GenBank/DDBJ databases">
        <title>Complete genome sequence of Defluviimonas alba cai42t isolated from an oilfield in Xinjiang.</title>
        <authorList>
            <person name="Geng S."/>
            <person name="Pan X."/>
            <person name="Wu X."/>
        </authorList>
    </citation>
    <scope>NUCLEOTIDE SEQUENCE [LARGE SCALE GENOMIC DNA]</scope>
    <source>
        <strain evidence="2">cai42</strain>
    </source>
</reference>
<keyword evidence="2" id="KW-1185">Reference proteome</keyword>
<gene>
    <name evidence="1" type="ORF">AKL17_4680</name>
</gene>
<sequence>MQSVQRRVAARDAAPAQLVHDEKVRLDGDRLVALYGELGEAGAEAVICRAIEDLATALADLQRLAVACDLAPMPGRARLLARIAEDIGMVSLSRVALDVAVCAGRGDLAALAAVLARLVRIGDRSLTAVWDLQDRD</sequence>
<name>A0A159ZAI3_9RHOB</name>
<dbReference type="RefSeq" id="WP_066817691.1">
    <property type="nucleotide sequence ID" value="NZ_CP012661.1"/>
</dbReference>
<accession>A0A159ZAI3</accession>
<evidence type="ECO:0000313" key="1">
    <source>
        <dbReference type="EMBL" id="AMY71890.1"/>
    </source>
</evidence>
<evidence type="ECO:0000313" key="2">
    <source>
        <dbReference type="Proteomes" id="UP000076128"/>
    </source>
</evidence>
<evidence type="ECO:0008006" key="3">
    <source>
        <dbReference type="Google" id="ProtNLM"/>
    </source>
</evidence>
<proteinExistence type="predicted"/>
<dbReference type="KEGG" id="daa:AKL17_4680"/>
<dbReference type="Proteomes" id="UP000076128">
    <property type="component" value="Chromosome"/>
</dbReference>
<dbReference type="STRING" id="1335048.AKL17_4680"/>
<dbReference type="OrthoDB" id="7873775at2"/>
<dbReference type="AlphaFoldDB" id="A0A159ZAI3"/>
<organism evidence="1 2">
    <name type="scientific">Frigidibacter mobilis</name>
    <dbReference type="NCBI Taxonomy" id="1335048"/>
    <lineage>
        <taxon>Bacteria</taxon>
        <taxon>Pseudomonadati</taxon>
        <taxon>Pseudomonadota</taxon>
        <taxon>Alphaproteobacteria</taxon>
        <taxon>Rhodobacterales</taxon>
        <taxon>Paracoccaceae</taxon>
        <taxon>Frigidibacter</taxon>
    </lineage>
</organism>